<keyword evidence="3" id="KW-1003">Cell membrane</keyword>
<dbReference type="GO" id="GO:0032977">
    <property type="term" value="F:membrane insertase activity"/>
    <property type="evidence" value="ECO:0007669"/>
    <property type="project" value="InterPro"/>
</dbReference>
<comment type="similarity">
    <text evidence="9">Belongs to the OXA1/ALB3/YidC family.</text>
</comment>
<evidence type="ECO:0000313" key="13">
    <source>
        <dbReference type="EMBL" id="KNF07147.1"/>
    </source>
</evidence>
<dbReference type="PANTHER" id="PTHR12428:SF65">
    <property type="entry name" value="CYTOCHROME C OXIDASE ASSEMBLY PROTEIN COX18, MITOCHONDRIAL"/>
    <property type="match status" value="1"/>
</dbReference>
<comment type="caution">
    <text evidence="13">The sequence shown here is derived from an EMBL/GenBank/DDBJ whole genome shotgun (WGS) entry which is preliminary data.</text>
</comment>
<reference evidence="14" key="1">
    <citation type="submission" date="2015-07" db="EMBL/GenBank/DDBJ databases">
        <title>Draft genome sequence of the purine-degrading Gottschalkia purinilyticum DSM 1384 (formerly Clostridium purinilyticum).</title>
        <authorList>
            <person name="Poehlein A."/>
            <person name="Schiel-Bengelsdorf B."/>
            <person name="Bengelsdorf F.R."/>
            <person name="Daniel R."/>
            <person name="Duerre P."/>
        </authorList>
    </citation>
    <scope>NUCLEOTIDE SEQUENCE [LARGE SCALE GENOMIC DNA]</scope>
    <source>
        <strain evidence="14">DSM 1384</strain>
    </source>
</reference>
<feature type="transmembrane region" description="Helical" evidence="11">
    <location>
        <begin position="166"/>
        <end position="190"/>
    </location>
</feature>
<organism evidence="13 14">
    <name type="scientific">Gottschalkia purinilytica</name>
    <name type="common">Clostridium purinilyticum</name>
    <dbReference type="NCBI Taxonomy" id="1503"/>
    <lineage>
        <taxon>Bacteria</taxon>
        <taxon>Bacillati</taxon>
        <taxon>Bacillota</taxon>
        <taxon>Tissierellia</taxon>
        <taxon>Tissierellales</taxon>
        <taxon>Gottschalkiaceae</taxon>
        <taxon>Gottschalkia</taxon>
    </lineage>
</organism>
<keyword evidence="6 11" id="KW-1133">Transmembrane helix</keyword>
<evidence type="ECO:0000256" key="10">
    <source>
        <dbReference type="SAM" id="Coils"/>
    </source>
</evidence>
<dbReference type="STRING" id="1503.CLPU_23c00300"/>
<feature type="transmembrane region" description="Helical" evidence="11">
    <location>
        <begin position="86"/>
        <end position="104"/>
    </location>
</feature>
<dbReference type="NCBIfam" id="TIGR03592">
    <property type="entry name" value="yidC_oxa1_cterm"/>
    <property type="match status" value="1"/>
</dbReference>
<gene>
    <name evidence="13" type="primary">oxaA1</name>
    <name evidence="13" type="ORF">CLPU_23c00300</name>
</gene>
<dbReference type="RefSeq" id="WP_050378810.1">
    <property type="nucleotide sequence ID" value="NZ_LGSS01000023.1"/>
</dbReference>
<keyword evidence="10" id="KW-0175">Coiled coil</keyword>
<dbReference type="InterPro" id="IPR028055">
    <property type="entry name" value="YidC/Oxa/ALB_C"/>
</dbReference>
<proteinExistence type="inferred from homology"/>
<feature type="coiled-coil region" evidence="10">
    <location>
        <begin position="51"/>
        <end position="82"/>
    </location>
</feature>
<dbReference type="OrthoDB" id="2380676at2"/>
<evidence type="ECO:0000256" key="9">
    <source>
        <dbReference type="RuleBase" id="RU003945"/>
    </source>
</evidence>
<dbReference type="GO" id="GO:0051205">
    <property type="term" value="P:protein insertion into membrane"/>
    <property type="evidence" value="ECO:0007669"/>
    <property type="project" value="TreeGrafter"/>
</dbReference>
<dbReference type="CDD" id="cd20070">
    <property type="entry name" value="5TM_YidC_Alb3"/>
    <property type="match status" value="1"/>
</dbReference>
<comment type="subcellular location">
    <subcellularLocation>
        <location evidence="1">Cell membrane</location>
        <topology evidence="1">Multi-pass membrane protein</topology>
    </subcellularLocation>
    <subcellularLocation>
        <location evidence="9">Membrane</location>
        <topology evidence="9">Multi-pass membrane protein</topology>
    </subcellularLocation>
</comment>
<keyword evidence="5" id="KW-0653">Protein transport</keyword>
<dbReference type="Proteomes" id="UP000037267">
    <property type="component" value="Unassembled WGS sequence"/>
</dbReference>
<evidence type="ECO:0000256" key="1">
    <source>
        <dbReference type="ARBA" id="ARBA00004651"/>
    </source>
</evidence>
<dbReference type="GO" id="GO:0005886">
    <property type="term" value="C:plasma membrane"/>
    <property type="evidence" value="ECO:0007669"/>
    <property type="project" value="UniProtKB-SubCell"/>
</dbReference>
<feature type="domain" description="Membrane insertase YidC/Oxa/ALB C-terminal" evidence="12">
    <location>
        <begin position="22"/>
        <end position="202"/>
    </location>
</feature>
<keyword evidence="4 9" id="KW-0812">Transmembrane</keyword>
<evidence type="ECO:0000256" key="4">
    <source>
        <dbReference type="ARBA" id="ARBA00022692"/>
    </source>
</evidence>
<evidence type="ECO:0000313" key="14">
    <source>
        <dbReference type="Proteomes" id="UP000037267"/>
    </source>
</evidence>
<feature type="transmembrane region" description="Helical" evidence="11">
    <location>
        <begin position="22"/>
        <end position="42"/>
    </location>
</feature>
<keyword evidence="2" id="KW-0813">Transport</keyword>
<dbReference type="PANTHER" id="PTHR12428">
    <property type="entry name" value="OXA1"/>
    <property type="match status" value="1"/>
</dbReference>
<dbReference type="InterPro" id="IPR001708">
    <property type="entry name" value="YidC/ALB3/OXA1/COX18"/>
</dbReference>
<protein>
    <submittedName>
        <fullName evidence="13">Inner membrane insertion protein OxaA</fullName>
    </submittedName>
</protein>
<evidence type="ECO:0000256" key="5">
    <source>
        <dbReference type="ARBA" id="ARBA00022927"/>
    </source>
</evidence>
<accession>A0A0L0W6P1</accession>
<evidence type="ECO:0000259" key="12">
    <source>
        <dbReference type="Pfam" id="PF02096"/>
    </source>
</evidence>
<evidence type="ECO:0000256" key="8">
    <source>
        <dbReference type="ARBA" id="ARBA00023186"/>
    </source>
</evidence>
<dbReference type="InterPro" id="IPR047196">
    <property type="entry name" value="YidC_ALB_C"/>
</dbReference>
<sequence length="218" mass="25262">MNIIFNLFENLLNIFFNFTNDWGIAIVLLTASVKLVFLPMTIKQKINMLKQKELSEKIQDLKTKYKDNKDKLESEMAKHYNESTKGFLGCLSAFLQIPFIYTLYRVVLTMPVESSTIIIPWVTSIKLSDSYFIVPMIYALISLSPNLLSYIKYLDVVKQDLSNKSNIVITIIFSILVTFKSPIAIGIYFITNSIFSLIEEVAYRIYLRKYYNINPQNS</sequence>
<evidence type="ECO:0000256" key="2">
    <source>
        <dbReference type="ARBA" id="ARBA00022448"/>
    </source>
</evidence>
<evidence type="ECO:0000256" key="7">
    <source>
        <dbReference type="ARBA" id="ARBA00023136"/>
    </source>
</evidence>
<dbReference type="EMBL" id="LGSS01000023">
    <property type="protein sequence ID" value="KNF07147.1"/>
    <property type="molecule type" value="Genomic_DNA"/>
</dbReference>
<keyword evidence="14" id="KW-1185">Reference proteome</keyword>
<evidence type="ECO:0000256" key="6">
    <source>
        <dbReference type="ARBA" id="ARBA00022989"/>
    </source>
</evidence>
<keyword evidence="8" id="KW-0143">Chaperone</keyword>
<evidence type="ECO:0000256" key="11">
    <source>
        <dbReference type="SAM" id="Phobius"/>
    </source>
</evidence>
<dbReference type="AlphaFoldDB" id="A0A0L0W6P1"/>
<dbReference type="GO" id="GO:0015031">
    <property type="term" value="P:protein transport"/>
    <property type="evidence" value="ECO:0007669"/>
    <property type="project" value="UniProtKB-KW"/>
</dbReference>
<feature type="transmembrane region" description="Helical" evidence="11">
    <location>
        <begin position="131"/>
        <end position="154"/>
    </location>
</feature>
<dbReference type="Pfam" id="PF02096">
    <property type="entry name" value="60KD_IMP"/>
    <property type="match status" value="1"/>
</dbReference>
<evidence type="ECO:0000256" key="3">
    <source>
        <dbReference type="ARBA" id="ARBA00022475"/>
    </source>
</evidence>
<keyword evidence="7 11" id="KW-0472">Membrane</keyword>
<name>A0A0L0W6P1_GOTPU</name>